<dbReference type="GO" id="GO:0006355">
    <property type="term" value="P:regulation of DNA-templated transcription"/>
    <property type="evidence" value="ECO:0007669"/>
    <property type="project" value="InterPro"/>
</dbReference>
<dbReference type="OrthoDB" id="4457864at2"/>
<reference evidence="2 3" key="1">
    <citation type="submission" date="2018-11" db="EMBL/GenBank/DDBJ databases">
        <authorList>
            <person name="Criscuolo A."/>
        </authorList>
    </citation>
    <scope>NUCLEOTIDE SEQUENCE [LARGE SCALE GENOMIC DNA]</scope>
    <source>
        <strain evidence="2">ACIP111625</strain>
    </source>
</reference>
<dbReference type="SUPFAM" id="SSF46894">
    <property type="entry name" value="C-terminal effector domain of the bipartite response regulators"/>
    <property type="match status" value="1"/>
</dbReference>
<dbReference type="Proteomes" id="UP000277498">
    <property type="component" value="Unassembled WGS sequence"/>
</dbReference>
<keyword evidence="3" id="KW-1185">Reference proteome</keyword>
<dbReference type="InterPro" id="IPR000792">
    <property type="entry name" value="Tscrpt_reg_LuxR_C"/>
</dbReference>
<sequence>MNAPETLIQGLYAALLGETGWQGFIDDFARHADVECATLFFHDAPSGRGAITLQTGIPDAAQRDYFSHFGGLNPWMWQVGATPIGTAILGDQLVARDRFTRTEYYNDFLHRYEIETGVGVTIERQDGRFLLLSTLVGDTDETRNLARADLLTAIAPHLRRASDFYRRHRLGSLGQDLSVHLGERAGMAVAFTDFIGKVVHASPGAADILDRGGPAGLGPGRSLRFADPDLQEAFQQMLRGTGAERPVTMTRAGIEITLLPLGQHEAAECFSGRMVAVIFARGPGDIVALARRFELTPAEARVAAAILDGRRPAAIARDAGLSVETVRSQLKAVFAKTGAEGQAHLVRIATGLAGGWSHQA</sequence>
<dbReference type="AlphaFoldDB" id="A0A3P5XB53"/>
<evidence type="ECO:0000313" key="3">
    <source>
        <dbReference type="Proteomes" id="UP000277498"/>
    </source>
</evidence>
<feature type="domain" description="HTH luxR-type" evidence="1">
    <location>
        <begin position="292"/>
        <end position="349"/>
    </location>
</feature>
<gene>
    <name evidence="2" type="ORF">XINFAN_01277</name>
</gene>
<accession>A0A3P5XB53</accession>
<dbReference type="EMBL" id="UXAW01000051">
    <property type="protein sequence ID" value="VDC24714.1"/>
    <property type="molecule type" value="Genomic_DNA"/>
</dbReference>
<evidence type="ECO:0000259" key="1">
    <source>
        <dbReference type="SMART" id="SM00421"/>
    </source>
</evidence>
<dbReference type="Gene3D" id="1.10.10.10">
    <property type="entry name" value="Winged helix-like DNA-binding domain superfamily/Winged helix DNA-binding domain"/>
    <property type="match status" value="1"/>
</dbReference>
<dbReference type="InterPro" id="IPR036388">
    <property type="entry name" value="WH-like_DNA-bd_sf"/>
</dbReference>
<name>A0A3P5XB53_9RHOB</name>
<dbReference type="GO" id="GO:0003677">
    <property type="term" value="F:DNA binding"/>
    <property type="evidence" value="ECO:0007669"/>
    <property type="project" value="InterPro"/>
</dbReference>
<dbReference type="SMART" id="SM00421">
    <property type="entry name" value="HTH_LUXR"/>
    <property type="match status" value="1"/>
</dbReference>
<protein>
    <recommendedName>
        <fullName evidence="1">HTH luxR-type domain-containing protein</fullName>
    </recommendedName>
</protein>
<organism evidence="2 3">
    <name type="scientific">Pseudogemmobacter humi</name>
    <dbReference type="NCBI Taxonomy" id="2483812"/>
    <lineage>
        <taxon>Bacteria</taxon>
        <taxon>Pseudomonadati</taxon>
        <taxon>Pseudomonadota</taxon>
        <taxon>Alphaproteobacteria</taxon>
        <taxon>Rhodobacterales</taxon>
        <taxon>Paracoccaceae</taxon>
        <taxon>Pseudogemmobacter</taxon>
    </lineage>
</organism>
<evidence type="ECO:0000313" key="2">
    <source>
        <dbReference type="EMBL" id="VDC24714.1"/>
    </source>
</evidence>
<dbReference type="RefSeq" id="WP_160144554.1">
    <property type="nucleotide sequence ID" value="NZ_UXAW01000051.1"/>
</dbReference>
<dbReference type="InterPro" id="IPR016032">
    <property type="entry name" value="Sig_transdc_resp-reg_C-effctor"/>
</dbReference>
<proteinExistence type="predicted"/>